<protein>
    <recommendedName>
        <fullName evidence="9">Endonuclease V</fullName>
    </recommendedName>
</protein>
<dbReference type="GO" id="GO:0016787">
    <property type="term" value="F:hydrolase activity"/>
    <property type="evidence" value="ECO:0007669"/>
    <property type="project" value="UniProtKB-KW"/>
</dbReference>
<dbReference type="EnsemblPlants" id="KQK16984">
    <property type="protein sequence ID" value="KQK16984"/>
    <property type="gene ID" value="BRADI_1g31767v3"/>
</dbReference>
<keyword evidence="8" id="KW-1185">Reference proteome</keyword>
<proteinExistence type="inferred from homology"/>
<dbReference type="EMBL" id="CM000880">
    <property type="protein sequence ID" value="KQK16985.1"/>
    <property type="molecule type" value="Genomic_DNA"/>
</dbReference>
<dbReference type="HAMAP" id="MF_00801">
    <property type="entry name" value="Endonuclease_5"/>
    <property type="match status" value="1"/>
</dbReference>
<dbReference type="ExpressionAtlas" id="A0A0Q3H235">
    <property type="expression patterns" value="baseline"/>
</dbReference>
<evidence type="ECO:0008006" key="9">
    <source>
        <dbReference type="Google" id="ProtNLM"/>
    </source>
</evidence>
<dbReference type="Gene3D" id="3.30.2170.10">
    <property type="entry name" value="archaeoglobus fulgidus dsm 4304 superfamily"/>
    <property type="match status" value="1"/>
</dbReference>
<dbReference type="OrthoDB" id="20018at2759"/>
<dbReference type="FunFam" id="3.30.2170.10:FF:000005">
    <property type="entry name" value="Predicted protein"/>
    <property type="match status" value="1"/>
</dbReference>
<sequence length="270" mass="29929">MDSGNQGGREGDGCEPALQKQEWTRTQDVLKSRLILEDEFEWSLPCANSNSDQSDARGKLKYVGGVDISFLKEDPSTACAAVVVLDANTLEIVHEEFDLVRMQVPYIPGFLAFREAPILLGVLEKMKTNAHHFYPQLLMVDGNGLLHPRGFGLACHLGVLADMPTIGVGKNLHHVDGLNQSEIRRKLEAKENCNKEFIPLTGQSGMTWGAAMRSCPGSSKPIYISIGHRISLDSAIGIVKYCSKYRVPEPTRQADIRSKVFLQKHENLQQ</sequence>
<evidence type="ECO:0000313" key="7">
    <source>
        <dbReference type="EnsemblPlants" id="KQK16984"/>
    </source>
</evidence>
<dbReference type="EnsemblPlants" id="KQK16985">
    <property type="protein sequence ID" value="KQK16985"/>
    <property type="gene ID" value="BRADI_1g31767v3"/>
</dbReference>
<dbReference type="KEGG" id="bdi:100824052"/>
<accession>A0A0Q3H235</accession>
<dbReference type="PANTHER" id="PTHR28511:SF1">
    <property type="entry name" value="ENDONUCLEASE V"/>
    <property type="match status" value="1"/>
</dbReference>
<reference evidence="6" key="2">
    <citation type="submission" date="2017-06" db="EMBL/GenBank/DDBJ databases">
        <title>WGS assembly of Brachypodium distachyon.</title>
        <authorList>
            <consortium name="The International Brachypodium Initiative"/>
            <person name="Lucas S."/>
            <person name="Harmon-Smith M."/>
            <person name="Lail K."/>
            <person name="Tice H."/>
            <person name="Grimwood J."/>
            <person name="Bruce D."/>
            <person name="Barry K."/>
            <person name="Shu S."/>
            <person name="Lindquist E."/>
            <person name="Wang M."/>
            <person name="Pitluck S."/>
            <person name="Vogel J.P."/>
            <person name="Garvin D.F."/>
            <person name="Mockler T.C."/>
            <person name="Schmutz J."/>
            <person name="Rokhsar D."/>
            <person name="Bevan M.W."/>
        </authorList>
    </citation>
    <scope>NUCLEOTIDE SEQUENCE</scope>
    <source>
        <strain evidence="6">Bd21</strain>
    </source>
</reference>
<dbReference type="InterPro" id="IPR007581">
    <property type="entry name" value="Endonuclease-V"/>
</dbReference>
<dbReference type="GO" id="GO:0004519">
    <property type="term" value="F:endonuclease activity"/>
    <property type="evidence" value="ECO:0007669"/>
    <property type="project" value="UniProtKB-KW"/>
</dbReference>
<keyword evidence="4" id="KW-0255">Endonuclease</keyword>
<dbReference type="Gramene" id="KQK16985">
    <property type="protein sequence ID" value="KQK16985"/>
    <property type="gene ID" value="BRADI_1g31767v3"/>
</dbReference>
<evidence type="ECO:0000313" key="6">
    <source>
        <dbReference type="EMBL" id="KQK16984.1"/>
    </source>
</evidence>
<keyword evidence="2" id="KW-0963">Cytoplasm</keyword>
<evidence type="ECO:0000256" key="1">
    <source>
        <dbReference type="ARBA" id="ARBA00004496"/>
    </source>
</evidence>
<dbReference type="GO" id="GO:0005737">
    <property type="term" value="C:cytoplasm"/>
    <property type="evidence" value="ECO:0007669"/>
    <property type="project" value="UniProtKB-SubCell"/>
</dbReference>
<dbReference type="RefSeq" id="XP_003563363.1">
    <property type="nucleotide sequence ID" value="XM_003563315.4"/>
</dbReference>
<dbReference type="Proteomes" id="UP000008810">
    <property type="component" value="Chromosome 1"/>
</dbReference>
<dbReference type="GeneID" id="100824052"/>
<evidence type="ECO:0000256" key="5">
    <source>
        <dbReference type="ARBA" id="ARBA00022801"/>
    </source>
</evidence>
<gene>
    <name evidence="7" type="primary">LOC100824052</name>
    <name evidence="6" type="ORF">BRADI_1g31767v3</name>
</gene>
<dbReference type="Pfam" id="PF04493">
    <property type="entry name" value="Endonuclease_5"/>
    <property type="match status" value="1"/>
</dbReference>
<evidence type="ECO:0000256" key="3">
    <source>
        <dbReference type="ARBA" id="ARBA00022722"/>
    </source>
</evidence>
<keyword evidence="5" id="KW-0378">Hydrolase</keyword>
<evidence type="ECO:0000256" key="2">
    <source>
        <dbReference type="ARBA" id="ARBA00022490"/>
    </source>
</evidence>
<dbReference type="EMBL" id="CM000880">
    <property type="protein sequence ID" value="KQK16984.1"/>
    <property type="molecule type" value="Genomic_DNA"/>
</dbReference>
<reference evidence="7" key="3">
    <citation type="submission" date="2018-08" db="UniProtKB">
        <authorList>
            <consortium name="EnsemblPlants"/>
        </authorList>
    </citation>
    <scope>IDENTIFICATION</scope>
    <source>
        <strain evidence="7">cv. Bd21</strain>
    </source>
</reference>
<dbReference type="PANTHER" id="PTHR28511">
    <property type="entry name" value="ENDONUCLEASE V"/>
    <property type="match status" value="1"/>
</dbReference>
<evidence type="ECO:0000313" key="8">
    <source>
        <dbReference type="Proteomes" id="UP000008810"/>
    </source>
</evidence>
<name>A0A0Q3H235_BRADI</name>
<dbReference type="AlphaFoldDB" id="A0A0Q3H235"/>
<dbReference type="GO" id="GO:0006281">
    <property type="term" value="P:DNA repair"/>
    <property type="evidence" value="ECO:0007669"/>
    <property type="project" value="InterPro"/>
</dbReference>
<dbReference type="CDD" id="cd06559">
    <property type="entry name" value="Endonuclease_V"/>
    <property type="match status" value="1"/>
</dbReference>
<evidence type="ECO:0000256" key="4">
    <source>
        <dbReference type="ARBA" id="ARBA00022759"/>
    </source>
</evidence>
<reference evidence="6 7" key="1">
    <citation type="journal article" date="2010" name="Nature">
        <title>Genome sequencing and analysis of the model grass Brachypodium distachyon.</title>
        <authorList>
            <consortium name="International Brachypodium Initiative"/>
        </authorList>
    </citation>
    <scope>NUCLEOTIDE SEQUENCE [LARGE SCALE GENOMIC DNA]</scope>
    <source>
        <strain evidence="6 7">Bd21</strain>
    </source>
</reference>
<keyword evidence="3" id="KW-0540">Nuclease</keyword>
<comment type="subcellular location">
    <subcellularLocation>
        <location evidence="1">Cytoplasm</location>
    </subcellularLocation>
</comment>
<organism evidence="6">
    <name type="scientific">Brachypodium distachyon</name>
    <name type="common">Purple false brome</name>
    <name type="synonym">Trachynia distachya</name>
    <dbReference type="NCBI Taxonomy" id="15368"/>
    <lineage>
        <taxon>Eukaryota</taxon>
        <taxon>Viridiplantae</taxon>
        <taxon>Streptophyta</taxon>
        <taxon>Embryophyta</taxon>
        <taxon>Tracheophyta</taxon>
        <taxon>Spermatophyta</taxon>
        <taxon>Magnoliopsida</taxon>
        <taxon>Liliopsida</taxon>
        <taxon>Poales</taxon>
        <taxon>Poaceae</taxon>
        <taxon>BOP clade</taxon>
        <taxon>Pooideae</taxon>
        <taxon>Stipodae</taxon>
        <taxon>Brachypodieae</taxon>
        <taxon>Brachypodium</taxon>
    </lineage>
</organism>
<dbReference type="Gramene" id="KQK16984">
    <property type="protein sequence ID" value="KQK16984"/>
    <property type="gene ID" value="BRADI_1g31767v3"/>
</dbReference>